<dbReference type="Pfam" id="PF00373">
    <property type="entry name" value="FERM_M"/>
    <property type="match status" value="1"/>
</dbReference>
<dbReference type="Gene3D" id="1.20.80.10">
    <property type="match status" value="1"/>
</dbReference>
<protein>
    <submittedName>
        <fullName evidence="2">FERM and PDZ domain-containing protein 4</fullName>
    </submittedName>
</protein>
<dbReference type="InterPro" id="IPR014352">
    <property type="entry name" value="FERM/acyl-CoA-bd_prot_sf"/>
</dbReference>
<dbReference type="InterPro" id="IPR019748">
    <property type="entry name" value="FERM_central"/>
</dbReference>
<dbReference type="EMBL" id="BMAO01036107">
    <property type="protein sequence ID" value="GFR08063.1"/>
    <property type="molecule type" value="Genomic_DNA"/>
</dbReference>
<dbReference type="PANTHER" id="PTHR46221">
    <property type="entry name" value="FERM AND PDZ DOMAIN-CONTAINING PROTEIN FAMILY MEMBER"/>
    <property type="match status" value="1"/>
</dbReference>
<organism evidence="2 3">
    <name type="scientific">Trichonephila clavata</name>
    <name type="common">Joro spider</name>
    <name type="synonym">Nephila clavata</name>
    <dbReference type="NCBI Taxonomy" id="2740835"/>
    <lineage>
        <taxon>Eukaryota</taxon>
        <taxon>Metazoa</taxon>
        <taxon>Ecdysozoa</taxon>
        <taxon>Arthropoda</taxon>
        <taxon>Chelicerata</taxon>
        <taxon>Arachnida</taxon>
        <taxon>Araneae</taxon>
        <taxon>Araneomorphae</taxon>
        <taxon>Entelegynae</taxon>
        <taxon>Araneoidea</taxon>
        <taxon>Nephilidae</taxon>
        <taxon>Trichonephila</taxon>
    </lineage>
</organism>
<dbReference type="SUPFAM" id="SSF47031">
    <property type="entry name" value="Second domain of FERM"/>
    <property type="match status" value="1"/>
</dbReference>
<evidence type="ECO:0000313" key="2">
    <source>
        <dbReference type="EMBL" id="GFR08063.1"/>
    </source>
</evidence>
<feature type="domain" description="FERM central" evidence="1">
    <location>
        <begin position="73"/>
        <end position="140"/>
    </location>
</feature>
<dbReference type="InterPro" id="IPR035963">
    <property type="entry name" value="FERM_2"/>
</dbReference>
<sequence length="230" mass="26176">MDCLCIHHRLWMEMFLSYQMCSSNEGFALSKKVIKISMNCSVLEIAAKPGAHHLFCVLRVTYVPKGAYDLLQKDPIAFEYLYLQCCNDVVVERFTSELKYDIALHLTALNIQQHCFSNRIQGKVTVKMVERECGLERFVPIISELPSYDSKCFATNISDSNPETTLLVSPRYGVSQISCLRNTNPVTLCLIEGISSVKMKREDEYSCIVELVTKDVGKKVSTSFFWQILS</sequence>
<dbReference type="Proteomes" id="UP000887116">
    <property type="component" value="Unassembled WGS sequence"/>
</dbReference>
<dbReference type="PANTHER" id="PTHR46221:SF3">
    <property type="entry name" value="FERM AND PDZ DOMAIN-CONTAINING PROTEIN 4"/>
    <property type="match status" value="1"/>
</dbReference>
<evidence type="ECO:0000259" key="1">
    <source>
        <dbReference type="Pfam" id="PF00373"/>
    </source>
</evidence>
<dbReference type="OrthoDB" id="5859304at2759"/>
<reference evidence="2" key="1">
    <citation type="submission" date="2020-07" db="EMBL/GenBank/DDBJ databases">
        <title>Multicomponent nature underlies the extraordinary mechanical properties of spider dragline silk.</title>
        <authorList>
            <person name="Kono N."/>
            <person name="Nakamura H."/>
            <person name="Mori M."/>
            <person name="Yoshida Y."/>
            <person name="Ohtoshi R."/>
            <person name="Malay A.D."/>
            <person name="Moran D.A.P."/>
            <person name="Tomita M."/>
            <person name="Numata K."/>
            <person name="Arakawa K."/>
        </authorList>
    </citation>
    <scope>NUCLEOTIDE SEQUENCE</scope>
</reference>
<dbReference type="CDD" id="cd14473">
    <property type="entry name" value="FERM_B-lobe"/>
    <property type="match status" value="1"/>
</dbReference>
<comment type="caution">
    <text evidence="2">The sequence shown here is derived from an EMBL/GenBank/DDBJ whole genome shotgun (WGS) entry which is preliminary data.</text>
</comment>
<dbReference type="AlphaFoldDB" id="A0A8X6J395"/>
<proteinExistence type="predicted"/>
<accession>A0A8X6J395</accession>
<name>A0A8X6J395_TRICU</name>
<keyword evidence="3" id="KW-1185">Reference proteome</keyword>
<gene>
    <name evidence="2" type="primary">FRMPD4</name>
    <name evidence="2" type="ORF">TNCT_623421</name>
</gene>
<evidence type="ECO:0000313" key="3">
    <source>
        <dbReference type="Proteomes" id="UP000887116"/>
    </source>
</evidence>